<evidence type="ECO:0000256" key="3">
    <source>
        <dbReference type="ARBA" id="ARBA00022679"/>
    </source>
</evidence>
<dbReference type="Gene3D" id="3.30.1330.30">
    <property type="match status" value="1"/>
</dbReference>
<dbReference type="InterPro" id="IPR053888">
    <property type="entry name" value="MRM3-like_sub_bind"/>
</dbReference>
<dbReference type="InterPro" id="IPR013123">
    <property type="entry name" value="SpoU_subst-bd"/>
</dbReference>
<dbReference type="GO" id="GO:0003723">
    <property type="term" value="F:RNA binding"/>
    <property type="evidence" value="ECO:0007669"/>
    <property type="project" value="InterPro"/>
</dbReference>
<reference evidence="5 6" key="1">
    <citation type="submission" date="2014-06" db="EMBL/GenBank/DDBJ databases">
        <title>Draft genome sequence of the putrescine producing strain Lactococcus lactis subsp cremoris GE214.</title>
        <authorList>
            <person name="Ladero V."/>
            <person name="Linares D.M."/>
            <person name="del Rio B."/>
            <person name="Mayo B."/>
            <person name="Martin M.C."/>
            <person name="Fernandez M."/>
            <person name="Alvarez M.A."/>
        </authorList>
    </citation>
    <scope>NUCLEOTIDE SEQUENCE [LARGE SCALE GENOMIC DNA]</scope>
    <source>
        <strain evidence="5 6">GE214</strain>
    </source>
</reference>
<dbReference type="PANTHER" id="PTHR43191">
    <property type="entry name" value="RRNA METHYLTRANSFERASE 3"/>
    <property type="match status" value="1"/>
</dbReference>
<evidence type="ECO:0000256" key="1">
    <source>
        <dbReference type="ARBA" id="ARBA00007228"/>
    </source>
</evidence>
<dbReference type="GO" id="GO:0008173">
    <property type="term" value="F:RNA methyltransferase activity"/>
    <property type="evidence" value="ECO:0007669"/>
    <property type="project" value="InterPro"/>
</dbReference>
<dbReference type="PANTHER" id="PTHR43191:SF2">
    <property type="entry name" value="RRNA METHYLTRANSFERASE 3, MITOCHONDRIAL"/>
    <property type="match status" value="1"/>
</dbReference>
<gene>
    <name evidence="5" type="ORF">U725_01777</name>
</gene>
<keyword evidence="2 5" id="KW-0489">Methyltransferase</keyword>
<dbReference type="InterPro" id="IPR029026">
    <property type="entry name" value="tRNA_m1G_MTases_N"/>
</dbReference>
<dbReference type="PATRIC" id="fig|1415168.3.peg.1848"/>
<dbReference type="InterPro" id="IPR029028">
    <property type="entry name" value="Alpha/beta_knot_MTases"/>
</dbReference>
<dbReference type="CDD" id="cd18095">
    <property type="entry name" value="SpoU-like_rRNA-MTase"/>
    <property type="match status" value="1"/>
</dbReference>
<dbReference type="SUPFAM" id="SSF75217">
    <property type="entry name" value="alpha/beta knot"/>
    <property type="match status" value="1"/>
</dbReference>
<organism evidence="5 6">
    <name type="scientific">Lactococcus cremoris subsp. cremoris GE214</name>
    <dbReference type="NCBI Taxonomy" id="1415168"/>
    <lineage>
        <taxon>Bacteria</taxon>
        <taxon>Bacillati</taxon>
        <taxon>Bacillota</taxon>
        <taxon>Bacilli</taxon>
        <taxon>Lactobacillales</taxon>
        <taxon>Streptococcaceae</taxon>
        <taxon>Lactococcus</taxon>
        <taxon>Lactococcus cremoris subsp. cremoris</taxon>
    </lineage>
</organism>
<dbReference type="EMBL" id="AZSI01000078">
    <property type="protein sequence ID" value="KEY62074.1"/>
    <property type="molecule type" value="Genomic_DNA"/>
</dbReference>
<evidence type="ECO:0000313" key="6">
    <source>
        <dbReference type="Proteomes" id="UP000028401"/>
    </source>
</evidence>
<dbReference type="Proteomes" id="UP000028401">
    <property type="component" value="Unassembled WGS sequence"/>
</dbReference>
<dbReference type="SMART" id="SM00967">
    <property type="entry name" value="SpoU_sub_bind"/>
    <property type="match status" value="1"/>
</dbReference>
<dbReference type="InterPro" id="IPR051259">
    <property type="entry name" value="rRNA_Methyltransferase"/>
</dbReference>
<dbReference type="InterPro" id="IPR001537">
    <property type="entry name" value="SpoU_MeTrfase"/>
</dbReference>
<evidence type="ECO:0000256" key="2">
    <source>
        <dbReference type="ARBA" id="ARBA00022603"/>
    </source>
</evidence>
<feature type="domain" description="RNA 2-O ribose methyltransferase substrate binding" evidence="4">
    <location>
        <begin position="29"/>
        <end position="104"/>
    </location>
</feature>
<comment type="caution">
    <text evidence="5">The sequence shown here is derived from an EMBL/GenBank/DDBJ whole genome shotgun (WGS) entry which is preliminary data.</text>
</comment>
<dbReference type="GO" id="GO:0006396">
    <property type="term" value="P:RNA processing"/>
    <property type="evidence" value="ECO:0007669"/>
    <property type="project" value="InterPro"/>
</dbReference>
<dbReference type="SUPFAM" id="SSF55315">
    <property type="entry name" value="L30e-like"/>
    <property type="match status" value="1"/>
</dbReference>
<name>A0A084A9U5_LACLC</name>
<dbReference type="RefSeq" id="WP_011834595.1">
    <property type="nucleotide sequence ID" value="NZ_AZSI01000078.1"/>
</dbReference>
<dbReference type="InterPro" id="IPR029064">
    <property type="entry name" value="Ribosomal_eL30-like_sf"/>
</dbReference>
<dbReference type="GO" id="GO:0032259">
    <property type="term" value="P:methylation"/>
    <property type="evidence" value="ECO:0007669"/>
    <property type="project" value="UniProtKB-KW"/>
</dbReference>
<dbReference type="Pfam" id="PF22435">
    <property type="entry name" value="MRM3-like_sub_bind"/>
    <property type="match status" value="1"/>
</dbReference>
<dbReference type="Pfam" id="PF00588">
    <property type="entry name" value="SpoU_methylase"/>
    <property type="match status" value="1"/>
</dbReference>
<accession>A0A084A9U5</accession>
<dbReference type="GO" id="GO:0005737">
    <property type="term" value="C:cytoplasm"/>
    <property type="evidence" value="ECO:0007669"/>
    <property type="project" value="UniProtKB-ARBA"/>
</dbReference>
<protein>
    <submittedName>
        <fullName evidence="5">rRNA methyltransferase</fullName>
    </submittedName>
</protein>
<proteinExistence type="inferred from homology"/>
<dbReference type="Gene3D" id="3.40.1280.10">
    <property type="match status" value="1"/>
</dbReference>
<evidence type="ECO:0000313" key="5">
    <source>
        <dbReference type="EMBL" id="KEY62074.1"/>
    </source>
</evidence>
<sequence length="252" mass="27206">MEIISSKDNKKVKEARKLLTKKYRKNSYLIEGFHLLEEALKAGHSIKQIFVEENKLAKLTAMIGSEKSLTDLSVNLVSKDVLKSLADSESPQGLIAEVAIIEEVIDFSASKFLLLENVQDPGNVGTMIRTADAAGFSAVILLGETADLYSPKVMRSMQGSNFHLAIARMNEEECFAALKQAKISILTTTLSANSVSYKTVEESSFALVMGNEGAGVSDFAVESADKLVHIDMPGQAESLNVAVAAGILMFSL</sequence>
<dbReference type="AlphaFoldDB" id="A0A084A9U5"/>
<keyword evidence="3 5" id="KW-0808">Transferase</keyword>
<comment type="similarity">
    <text evidence="1">Belongs to the class IV-like SAM-binding methyltransferase superfamily. RNA methyltransferase TrmH family.</text>
</comment>
<evidence type="ECO:0000259" key="4">
    <source>
        <dbReference type="SMART" id="SM00967"/>
    </source>
</evidence>